<organism evidence="2 3">
    <name type="scientific">Solanum bulbocastanum</name>
    <name type="common">Wild potato</name>
    <dbReference type="NCBI Taxonomy" id="147425"/>
    <lineage>
        <taxon>Eukaryota</taxon>
        <taxon>Viridiplantae</taxon>
        <taxon>Streptophyta</taxon>
        <taxon>Embryophyta</taxon>
        <taxon>Tracheophyta</taxon>
        <taxon>Spermatophyta</taxon>
        <taxon>Magnoliopsida</taxon>
        <taxon>eudicotyledons</taxon>
        <taxon>Gunneridae</taxon>
        <taxon>Pentapetalae</taxon>
        <taxon>asterids</taxon>
        <taxon>lamiids</taxon>
        <taxon>Solanales</taxon>
        <taxon>Solanaceae</taxon>
        <taxon>Solanoideae</taxon>
        <taxon>Solaneae</taxon>
        <taxon>Solanum</taxon>
    </lineage>
</organism>
<keyword evidence="3" id="KW-1185">Reference proteome</keyword>
<name>A0AAN8U8R4_SOLBU</name>
<comment type="caution">
    <text evidence="2">The sequence shown here is derived from an EMBL/GenBank/DDBJ whole genome shotgun (WGS) entry which is preliminary data.</text>
</comment>
<evidence type="ECO:0000256" key="1">
    <source>
        <dbReference type="SAM" id="MobiDB-lite"/>
    </source>
</evidence>
<accession>A0AAN8U8R4</accession>
<gene>
    <name evidence="2" type="ORF">RDI58_003649</name>
</gene>
<evidence type="ECO:0000313" key="2">
    <source>
        <dbReference type="EMBL" id="KAK6805864.1"/>
    </source>
</evidence>
<dbReference type="AlphaFoldDB" id="A0AAN8U8R4"/>
<evidence type="ECO:0000313" key="3">
    <source>
        <dbReference type="Proteomes" id="UP001371456"/>
    </source>
</evidence>
<dbReference type="Proteomes" id="UP001371456">
    <property type="component" value="Unassembled WGS sequence"/>
</dbReference>
<feature type="compositionally biased region" description="Basic residues" evidence="1">
    <location>
        <begin position="40"/>
        <end position="49"/>
    </location>
</feature>
<proteinExistence type="predicted"/>
<reference evidence="2 3" key="1">
    <citation type="submission" date="2024-02" db="EMBL/GenBank/DDBJ databases">
        <title>de novo genome assembly of Solanum bulbocastanum strain 11H21.</title>
        <authorList>
            <person name="Hosaka A.J."/>
        </authorList>
    </citation>
    <scope>NUCLEOTIDE SEQUENCE [LARGE SCALE GENOMIC DNA]</scope>
    <source>
        <tissue evidence="2">Young leaves</tissue>
    </source>
</reference>
<protein>
    <submittedName>
        <fullName evidence="2">Uncharacterized protein</fullName>
    </submittedName>
</protein>
<sequence>MLPPHPFSPAMILPHPFPPAMLPPLPPTTTVDLPPPENKRPRRQRRHIPPKLGGLVNHDVIPVSSTHEDKTTVMIKSIPYHYKNNRSIGNAFVNFTDHRTLWKFFGAFNDKLNVFPGSVKSVEIVTAKIQKGFYQFGLILQEIVMGNGCK</sequence>
<dbReference type="EMBL" id="JBANQN010000001">
    <property type="protein sequence ID" value="KAK6805864.1"/>
    <property type="molecule type" value="Genomic_DNA"/>
</dbReference>
<feature type="region of interest" description="Disordered" evidence="1">
    <location>
        <begin position="23"/>
        <end position="51"/>
    </location>
</feature>